<feature type="region of interest" description="Disordered" evidence="3">
    <location>
        <begin position="420"/>
        <end position="466"/>
    </location>
</feature>
<dbReference type="Gene3D" id="1.10.287.470">
    <property type="entry name" value="Helix hairpin bin"/>
    <property type="match status" value="1"/>
</dbReference>
<feature type="coiled-coil region" evidence="2">
    <location>
        <begin position="182"/>
        <end position="282"/>
    </location>
</feature>
<feature type="compositionally biased region" description="Polar residues" evidence="3">
    <location>
        <begin position="102"/>
        <end position="114"/>
    </location>
</feature>
<comment type="caution">
    <text evidence="6">The sequence shown here is derived from an EMBL/GenBank/DDBJ whole genome shotgun (WGS) entry which is preliminary data.</text>
</comment>
<organism evidence="6 7">
    <name type="scientific">Nostoc favosum CHAB5714</name>
    <dbReference type="NCBI Taxonomy" id="2780399"/>
    <lineage>
        <taxon>Bacteria</taxon>
        <taxon>Bacillati</taxon>
        <taxon>Cyanobacteriota</taxon>
        <taxon>Cyanophyceae</taxon>
        <taxon>Nostocales</taxon>
        <taxon>Nostocaceae</taxon>
        <taxon>Nostoc</taxon>
        <taxon>Nostoc favosum</taxon>
    </lineage>
</organism>
<dbReference type="RefSeq" id="WP_229486385.1">
    <property type="nucleotide sequence ID" value="NZ_JAIVFQ010000030.1"/>
</dbReference>
<dbReference type="InterPro" id="IPR006143">
    <property type="entry name" value="RND_pump_MFP"/>
</dbReference>
<evidence type="ECO:0000259" key="4">
    <source>
        <dbReference type="Pfam" id="PF25917"/>
    </source>
</evidence>
<gene>
    <name evidence="6" type="ORF">LC586_19640</name>
</gene>
<dbReference type="NCBIfam" id="TIGR01730">
    <property type="entry name" value="RND_mfp"/>
    <property type="match status" value="1"/>
</dbReference>
<dbReference type="Pfam" id="PF25917">
    <property type="entry name" value="BSH_RND"/>
    <property type="match status" value="1"/>
</dbReference>
<sequence>MNKPHKQVKITDPVAANQLINIQLNSVVKTEVAMPGVVTERSRSAGWAYADLKSRLLANSTSATGEKGKKENYLLSSTSVRSLFISCLVGIALLTASCGSSPKESADAQSQSPGSREGGGATPVDVAIARTDLLEKQPEYTGNTTPFRIVSVRSQVEARLLALNLDVGDTVKQGQNVGQLDDAILSTELKQAEAELAALKSEVARATNQVSNARADVERARLEVVQAQADSERQQRLFKAGAIAEQTAQQARTQAKTAAQALRAAQEQVRTEQQAVAAAQGRVLAQQALVAQTKERSSYARLTSPITGIVTEKVTEPGNLLQAGSEVLKIGDFNRVKVVVQVSELELAQIQVGQSVQVRLDAFPDQALIGRVTRISPAADATARLIPVEVVIPNNQGKIGSGLLARVNFENQTQQRVVVPQTAIQKQAGSKNSKGTGETQTNVPQDSSPANTSGIAKAKSQDQSGEVFVVKDTEDKTKVTARAVMLGKRADGRVEILSGLQTGERYVVRSGKPLKEGDTVSLSILSEKQ</sequence>
<accession>A0ABS8IAU5</accession>
<dbReference type="InterPro" id="IPR058792">
    <property type="entry name" value="Beta-barrel_RND_2"/>
</dbReference>
<evidence type="ECO:0000256" key="2">
    <source>
        <dbReference type="SAM" id="Coils"/>
    </source>
</evidence>
<comment type="similarity">
    <text evidence="1">Belongs to the membrane fusion protein (MFP) (TC 8.A.1) family.</text>
</comment>
<evidence type="ECO:0000259" key="5">
    <source>
        <dbReference type="Pfam" id="PF25954"/>
    </source>
</evidence>
<evidence type="ECO:0000313" key="6">
    <source>
        <dbReference type="EMBL" id="MCC5601358.1"/>
    </source>
</evidence>
<feature type="compositionally biased region" description="Polar residues" evidence="3">
    <location>
        <begin position="420"/>
        <end position="454"/>
    </location>
</feature>
<proteinExistence type="inferred from homology"/>
<feature type="domain" description="Multidrug resistance protein MdtA-like barrel-sandwich hybrid" evidence="4">
    <location>
        <begin position="148"/>
        <end position="326"/>
    </location>
</feature>
<dbReference type="Pfam" id="PF25954">
    <property type="entry name" value="Beta-barrel_RND_2"/>
    <property type="match status" value="1"/>
</dbReference>
<keyword evidence="7" id="KW-1185">Reference proteome</keyword>
<dbReference type="SUPFAM" id="SSF111369">
    <property type="entry name" value="HlyD-like secretion proteins"/>
    <property type="match status" value="2"/>
</dbReference>
<feature type="region of interest" description="Disordered" evidence="3">
    <location>
        <begin position="102"/>
        <end position="122"/>
    </location>
</feature>
<dbReference type="Gene3D" id="2.40.420.20">
    <property type="match status" value="1"/>
</dbReference>
<feature type="domain" description="CusB-like beta-barrel" evidence="5">
    <location>
        <begin position="338"/>
        <end position="412"/>
    </location>
</feature>
<name>A0ABS8IAU5_9NOSO</name>
<dbReference type="Proteomes" id="UP001199525">
    <property type="component" value="Unassembled WGS sequence"/>
</dbReference>
<evidence type="ECO:0000313" key="7">
    <source>
        <dbReference type="Proteomes" id="UP001199525"/>
    </source>
</evidence>
<protein>
    <submittedName>
        <fullName evidence="6">Efflux RND transporter periplasmic adaptor subunit</fullName>
    </submittedName>
</protein>
<evidence type="ECO:0000256" key="3">
    <source>
        <dbReference type="SAM" id="MobiDB-lite"/>
    </source>
</evidence>
<dbReference type="PANTHER" id="PTHR30469">
    <property type="entry name" value="MULTIDRUG RESISTANCE PROTEIN MDTA"/>
    <property type="match status" value="1"/>
</dbReference>
<keyword evidence="2" id="KW-0175">Coiled coil</keyword>
<dbReference type="EMBL" id="JAIVFQ010000030">
    <property type="protein sequence ID" value="MCC5601358.1"/>
    <property type="molecule type" value="Genomic_DNA"/>
</dbReference>
<dbReference type="PANTHER" id="PTHR30469:SF15">
    <property type="entry name" value="HLYD FAMILY OF SECRETION PROTEINS"/>
    <property type="match status" value="1"/>
</dbReference>
<reference evidence="6 7" key="1">
    <citation type="journal article" date="2021" name="Microorganisms">
        <title>Genome Evolution of Filamentous Cyanobacterium Nostoc Species: From Facultative Symbiosis to Free Living.</title>
        <authorList>
            <person name="Huo D."/>
            <person name="Li H."/>
            <person name="Cai F."/>
            <person name="Guo X."/>
            <person name="Qiao Z."/>
            <person name="Wang W."/>
            <person name="Yu G."/>
            <person name="Li R."/>
        </authorList>
    </citation>
    <scope>NUCLEOTIDE SEQUENCE [LARGE SCALE GENOMIC DNA]</scope>
    <source>
        <strain evidence="6 7">CHAB 5714</strain>
    </source>
</reference>
<evidence type="ECO:0000256" key="1">
    <source>
        <dbReference type="ARBA" id="ARBA00009477"/>
    </source>
</evidence>
<dbReference type="Gene3D" id="2.40.50.100">
    <property type="match status" value="1"/>
</dbReference>
<dbReference type="Gene3D" id="2.40.30.170">
    <property type="match status" value="1"/>
</dbReference>
<dbReference type="InterPro" id="IPR058625">
    <property type="entry name" value="MdtA-like_BSH"/>
</dbReference>